<comment type="similarity">
    <text evidence="1 2">Belongs to the peptidase A1 family.</text>
</comment>
<dbReference type="SUPFAM" id="SSF50630">
    <property type="entry name" value="Acid proteases"/>
    <property type="match status" value="1"/>
</dbReference>
<keyword evidence="2" id="KW-0064">Aspartyl protease</keyword>
<reference evidence="5 6" key="1">
    <citation type="submission" date="2023-09" db="EMBL/GenBank/DDBJ databases">
        <title>Nesidiocoris tenuis whole genome shotgun sequence.</title>
        <authorList>
            <person name="Shibata T."/>
            <person name="Shimoda M."/>
            <person name="Kobayashi T."/>
            <person name="Uehara T."/>
        </authorList>
    </citation>
    <scope>NUCLEOTIDE SEQUENCE [LARGE SCALE GENOMIC DNA]</scope>
    <source>
        <strain evidence="5 6">Japan</strain>
    </source>
</reference>
<keyword evidence="2" id="KW-0378">Hydrolase</keyword>
<feature type="signal peptide" evidence="3">
    <location>
        <begin position="1"/>
        <end position="21"/>
    </location>
</feature>
<dbReference type="Proteomes" id="UP001307889">
    <property type="component" value="Chromosome 5"/>
</dbReference>
<gene>
    <name evidence="5" type="ORF">NTJ_07055</name>
</gene>
<dbReference type="Gene3D" id="2.40.70.10">
    <property type="entry name" value="Acid Proteases"/>
    <property type="match status" value="2"/>
</dbReference>
<dbReference type="GO" id="GO:0008233">
    <property type="term" value="F:peptidase activity"/>
    <property type="evidence" value="ECO:0007669"/>
    <property type="project" value="UniProtKB-KW"/>
</dbReference>
<evidence type="ECO:0000256" key="2">
    <source>
        <dbReference type="RuleBase" id="RU000454"/>
    </source>
</evidence>
<organism evidence="5 6">
    <name type="scientific">Nesidiocoris tenuis</name>
    <dbReference type="NCBI Taxonomy" id="355587"/>
    <lineage>
        <taxon>Eukaryota</taxon>
        <taxon>Metazoa</taxon>
        <taxon>Ecdysozoa</taxon>
        <taxon>Arthropoda</taxon>
        <taxon>Hexapoda</taxon>
        <taxon>Insecta</taxon>
        <taxon>Pterygota</taxon>
        <taxon>Neoptera</taxon>
        <taxon>Paraneoptera</taxon>
        <taxon>Hemiptera</taxon>
        <taxon>Heteroptera</taxon>
        <taxon>Panheteroptera</taxon>
        <taxon>Cimicomorpha</taxon>
        <taxon>Miridae</taxon>
        <taxon>Dicyphina</taxon>
        <taxon>Nesidiocoris</taxon>
    </lineage>
</organism>
<evidence type="ECO:0000256" key="1">
    <source>
        <dbReference type="ARBA" id="ARBA00007447"/>
    </source>
</evidence>
<feature type="chain" id="PRO_5047355892" evidence="3">
    <location>
        <begin position="22"/>
        <end position="380"/>
    </location>
</feature>
<dbReference type="PRINTS" id="PR00792">
    <property type="entry name" value="PEPSIN"/>
</dbReference>
<dbReference type="InterPro" id="IPR033121">
    <property type="entry name" value="PEPTIDASE_A1"/>
</dbReference>
<dbReference type="GO" id="GO:0006508">
    <property type="term" value="P:proteolysis"/>
    <property type="evidence" value="ECO:0007669"/>
    <property type="project" value="UniProtKB-KW"/>
</dbReference>
<dbReference type="PANTHER" id="PTHR47966">
    <property type="entry name" value="BETA-SITE APP-CLEAVING ENZYME, ISOFORM A-RELATED"/>
    <property type="match status" value="1"/>
</dbReference>
<dbReference type="PROSITE" id="PS00141">
    <property type="entry name" value="ASP_PROTEASE"/>
    <property type="match status" value="2"/>
</dbReference>
<dbReference type="EMBL" id="AP028913">
    <property type="protein sequence ID" value="BES94246.1"/>
    <property type="molecule type" value="Genomic_DNA"/>
</dbReference>
<sequence>MMKILLCGALCVLAISSFAESAKFKVPIAKGESAIERRIKSLSGKRMLDIMSSYNIEYKPEPLTNNRNSAYYGKIKIGSPGQEFNVLFDTGSADLWVPSRQNQQGICGERNCYDSGSSYTYQPDGRRMTLVYGTGKMIGQLSKDVITIGDLKITGQTFGEALYEDAFLSSPSIHFDGILGLGFPSLSQYALPPFFQAVKENKFDRNLFSVYLRKNYVEGSNIIFGGWDDDLIDENEIHWVPLTRALYWQFTMTSMTVGGRSTVGSNAQAIADTGTSLIVGPPADIQEIASSLGATQYQGLYVIENSQIPYLPNITIRLNGRDYVLEPSDYMVSVDGGDLSVLGFQGMQSDLWILGDVFLSKYYSIYDADQMAVGFAPLRN</sequence>
<dbReference type="Pfam" id="PF00026">
    <property type="entry name" value="Asp"/>
    <property type="match status" value="1"/>
</dbReference>
<keyword evidence="6" id="KW-1185">Reference proteome</keyword>
<dbReference type="PANTHER" id="PTHR47966:SF51">
    <property type="entry name" value="BETA-SITE APP-CLEAVING ENZYME, ISOFORM A-RELATED"/>
    <property type="match status" value="1"/>
</dbReference>
<name>A0ABN7ATM9_9HEMI</name>
<accession>A0ABN7ATM9</accession>
<protein>
    <submittedName>
        <fullName evidence="5">Eukaryotic aspartyl protease</fullName>
    </submittedName>
</protein>
<feature type="domain" description="Peptidase A1" evidence="4">
    <location>
        <begin position="71"/>
        <end position="376"/>
    </location>
</feature>
<evidence type="ECO:0000313" key="5">
    <source>
        <dbReference type="EMBL" id="BES94246.1"/>
    </source>
</evidence>
<dbReference type="InterPro" id="IPR001969">
    <property type="entry name" value="Aspartic_peptidase_AS"/>
</dbReference>
<dbReference type="InterPro" id="IPR001461">
    <property type="entry name" value="Aspartic_peptidase_A1"/>
</dbReference>
<evidence type="ECO:0000256" key="3">
    <source>
        <dbReference type="SAM" id="SignalP"/>
    </source>
</evidence>
<keyword evidence="2 5" id="KW-0645">Protease</keyword>
<dbReference type="InterPro" id="IPR021109">
    <property type="entry name" value="Peptidase_aspartic_dom_sf"/>
</dbReference>
<proteinExistence type="inferred from homology"/>
<keyword evidence="3" id="KW-0732">Signal</keyword>
<dbReference type="PROSITE" id="PS51767">
    <property type="entry name" value="PEPTIDASE_A1"/>
    <property type="match status" value="1"/>
</dbReference>
<evidence type="ECO:0000259" key="4">
    <source>
        <dbReference type="PROSITE" id="PS51767"/>
    </source>
</evidence>
<evidence type="ECO:0000313" key="6">
    <source>
        <dbReference type="Proteomes" id="UP001307889"/>
    </source>
</evidence>